<dbReference type="Proteomes" id="UP000183371">
    <property type="component" value="Unassembled WGS sequence"/>
</dbReference>
<dbReference type="AlphaFoldDB" id="A0A1I7AGN5"/>
<gene>
    <name evidence="2" type="ORF">SAMN05444141_10349</name>
</gene>
<proteinExistence type="predicted"/>
<organism evidence="2 3">
    <name type="scientific">Pseudovibrio denitrificans</name>
    <dbReference type="NCBI Taxonomy" id="258256"/>
    <lineage>
        <taxon>Bacteria</taxon>
        <taxon>Pseudomonadati</taxon>
        <taxon>Pseudomonadota</taxon>
        <taxon>Alphaproteobacteria</taxon>
        <taxon>Hyphomicrobiales</taxon>
        <taxon>Stappiaceae</taxon>
        <taxon>Pseudovibrio</taxon>
    </lineage>
</organism>
<evidence type="ECO:0000313" key="2">
    <source>
        <dbReference type="EMBL" id="SFT74101.1"/>
    </source>
</evidence>
<accession>A0A1I7AGN5</accession>
<sequence length="281" mass="31593">MLARHIFAILVLFAFSSGSVAEDLNQLFEASVRLKQSHVERFMKRCTLRDRSQEACIAELKAIHPREIKALAKIYEAMISYDGQELSSAVAGCYDPRHDYQDLVSCWERLAAKVERGDAIKTWSSDIQRELYVPTAQEIIPNLNPVEKQCFLLCLRGHVQLNYQKTAQHNLRGSDKDLLWALKVNAFESAQMSKIAAAANWHAMAKFYETEAEIVSKHIRGETSGSELAKQLNSNAAVLSNILRPLQNLKKDCRPAFEKLQRQCKGAASIIIGQSKSKASD</sequence>
<name>A0A1I7AGN5_9HYPH</name>
<dbReference type="RefSeq" id="WP_054785427.1">
    <property type="nucleotide sequence ID" value="NZ_FPBD01000003.1"/>
</dbReference>
<reference evidence="3" key="1">
    <citation type="submission" date="2016-10" db="EMBL/GenBank/DDBJ databases">
        <authorList>
            <person name="Varghese N."/>
            <person name="Submissions S."/>
        </authorList>
    </citation>
    <scope>NUCLEOTIDE SEQUENCE [LARGE SCALE GENOMIC DNA]</scope>
    <source>
        <strain evidence="3">DSM 17465</strain>
    </source>
</reference>
<keyword evidence="1" id="KW-0732">Signal</keyword>
<evidence type="ECO:0008006" key="4">
    <source>
        <dbReference type="Google" id="ProtNLM"/>
    </source>
</evidence>
<feature type="chain" id="PRO_5010378324" description="Lysozyme inhibitor LprI N-terminal domain-containing protein" evidence="1">
    <location>
        <begin position="22"/>
        <end position="281"/>
    </location>
</feature>
<feature type="signal peptide" evidence="1">
    <location>
        <begin position="1"/>
        <end position="21"/>
    </location>
</feature>
<evidence type="ECO:0000256" key="1">
    <source>
        <dbReference type="SAM" id="SignalP"/>
    </source>
</evidence>
<keyword evidence="3" id="KW-1185">Reference proteome</keyword>
<protein>
    <recommendedName>
        <fullName evidence="4">Lysozyme inhibitor LprI N-terminal domain-containing protein</fullName>
    </recommendedName>
</protein>
<dbReference type="EMBL" id="FPBD01000003">
    <property type="protein sequence ID" value="SFT74101.1"/>
    <property type="molecule type" value="Genomic_DNA"/>
</dbReference>
<evidence type="ECO:0000313" key="3">
    <source>
        <dbReference type="Proteomes" id="UP000183371"/>
    </source>
</evidence>